<gene>
    <name evidence="3" type="ORF">NPRO_19330</name>
</gene>
<evidence type="ECO:0000256" key="1">
    <source>
        <dbReference type="SAM" id="Phobius"/>
    </source>
</evidence>
<dbReference type="Proteomes" id="UP000662873">
    <property type="component" value="Chromosome"/>
</dbReference>
<dbReference type="KEGG" id="npy:NPRO_19330"/>
<evidence type="ECO:0000313" key="4">
    <source>
        <dbReference type="Proteomes" id="UP000662873"/>
    </source>
</evidence>
<sequence length="176" mass="18429">MFELEEYMKKLALAALVGVSAASYAAININFDLNYQTVLKPSSGSVFVTFTGTVDILLPSFFASGAVVEWPGNGSAFLSTTFAPSFLTYVTAATPGADYAGDLIIVEVASTDADGFYWLNGSTSGMSPLSELIVDASDGTNIASDNEFFGVTVVPEPASMAVLGLGALALIRRRKN</sequence>
<dbReference type="EMBL" id="AP021858">
    <property type="protein sequence ID" value="BBO24338.1"/>
    <property type="molecule type" value="Genomic_DNA"/>
</dbReference>
<keyword evidence="1" id="KW-0812">Transmembrane</keyword>
<organism evidence="3 4">
    <name type="scientific">Candidatus Nitrosymbiomonas proteolyticus</name>
    <dbReference type="NCBI Taxonomy" id="2608984"/>
    <lineage>
        <taxon>Bacteria</taxon>
        <taxon>Bacillati</taxon>
        <taxon>Armatimonadota</taxon>
        <taxon>Armatimonadota incertae sedis</taxon>
        <taxon>Candidatus Nitrosymbiomonas</taxon>
    </lineage>
</organism>
<dbReference type="AlphaFoldDB" id="A0A809RCG6"/>
<name>A0A809RCG6_9BACT</name>
<dbReference type="Pfam" id="PF07589">
    <property type="entry name" value="PEP-CTERM"/>
    <property type="match status" value="1"/>
</dbReference>
<evidence type="ECO:0000313" key="3">
    <source>
        <dbReference type="EMBL" id="BBO24338.1"/>
    </source>
</evidence>
<keyword evidence="1" id="KW-1133">Transmembrane helix</keyword>
<protein>
    <recommendedName>
        <fullName evidence="2">Ice-binding protein C-terminal domain-containing protein</fullName>
    </recommendedName>
</protein>
<accession>A0A809RCG6</accession>
<evidence type="ECO:0000259" key="2">
    <source>
        <dbReference type="Pfam" id="PF07589"/>
    </source>
</evidence>
<feature type="transmembrane region" description="Helical" evidence="1">
    <location>
        <begin position="148"/>
        <end position="171"/>
    </location>
</feature>
<reference evidence="3" key="1">
    <citation type="journal article" name="DNA Res.">
        <title>The physiological potential of anammox bacteria as revealed by their core genome structure.</title>
        <authorList>
            <person name="Okubo T."/>
            <person name="Toyoda A."/>
            <person name="Fukuhara K."/>
            <person name="Uchiyama I."/>
            <person name="Harigaya Y."/>
            <person name="Kuroiwa M."/>
            <person name="Suzuki T."/>
            <person name="Murakami Y."/>
            <person name="Suwa Y."/>
            <person name="Takami H."/>
        </authorList>
    </citation>
    <scope>NUCLEOTIDE SEQUENCE</scope>
    <source>
        <strain evidence="3">317325-2</strain>
    </source>
</reference>
<dbReference type="InterPro" id="IPR013424">
    <property type="entry name" value="Ice-binding_C"/>
</dbReference>
<keyword evidence="1" id="KW-0472">Membrane</keyword>
<proteinExistence type="predicted"/>
<feature type="domain" description="Ice-binding protein C-terminal" evidence="2">
    <location>
        <begin position="154"/>
        <end position="175"/>
    </location>
</feature>
<dbReference type="NCBIfam" id="TIGR02595">
    <property type="entry name" value="PEP_CTERM"/>
    <property type="match status" value="1"/>
</dbReference>